<gene>
    <name evidence="1" type="ORF">METZ01_LOCUS213184</name>
</gene>
<dbReference type="AlphaFoldDB" id="A0A382FBQ5"/>
<evidence type="ECO:0000313" key="1">
    <source>
        <dbReference type="EMBL" id="SVB60330.1"/>
    </source>
</evidence>
<protein>
    <submittedName>
        <fullName evidence="1">Uncharacterized protein</fullName>
    </submittedName>
</protein>
<dbReference type="EMBL" id="UINC01049047">
    <property type="protein sequence ID" value="SVB60330.1"/>
    <property type="molecule type" value="Genomic_DNA"/>
</dbReference>
<reference evidence="1" key="1">
    <citation type="submission" date="2018-05" db="EMBL/GenBank/DDBJ databases">
        <authorList>
            <person name="Lanie J.A."/>
            <person name="Ng W.-L."/>
            <person name="Kazmierczak K.M."/>
            <person name="Andrzejewski T.M."/>
            <person name="Davidsen T.M."/>
            <person name="Wayne K.J."/>
            <person name="Tettelin H."/>
            <person name="Glass J.I."/>
            <person name="Rusch D."/>
            <person name="Podicherti R."/>
            <person name="Tsui H.-C.T."/>
            <person name="Winkler M.E."/>
        </authorList>
    </citation>
    <scope>NUCLEOTIDE SEQUENCE</scope>
</reference>
<proteinExistence type="predicted"/>
<sequence length="62" mass="7085">MLPELIRSDRGTPRFWYSLATLTTKRRLASTSRFRAASSPALIRRARSTSWALDRGCDWAIS</sequence>
<feature type="non-terminal residue" evidence="1">
    <location>
        <position position="62"/>
    </location>
</feature>
<organism evidence="1">
    <name type="scientific">marine metagenome</name>
    <dbReference type="NCBI Taxonomy" id="408172"/>
    <lineage>
        <taxon>unclassified sequences</taxon>
        <taxon>metagenomes</taxon>
        <taxon>ecological metagenomes</taxon>
    </lineage>
</organism>
<accession>A0A382FBQ5</accession>
<name>A0A382FBQ5_9ZZZZ</name>